<sequence>MSALIFAGPSLRAVDRGAYPGLTFLPPARQGDLYAAACTRPDAIGLIDGYFDGVPAVLHKEILWALSQGIAVFGAASMGALRAAEMQGLGMVGVGRIFCDYRDGVLGDDDEVALIHGPAELDFPALSLPMVDLRATLARAVAQGVLDPAAADALAAAQKAVFYKRRNWPDLLAGLAPDRPELAAWLAQNQVDQKRADAQELLAAVAAHLDQPAAPAPAPRFRATAAWNAAPWRDTGHESDASGLQSAILDQLRLDPEAYRACRMQALLRHPAPGRGDALSDQAAILAELRGTHGLLRQADLIAWAKAQDLDAAGLQRLLTAEATIRDRARRLDARLGAAVLDRLRWDGRYPVLRAQALARLAAARDEPPRQTPPAPLLVDWFFRSRNLGIPADLSEFVAELGFSDLDRFLLLLAQAYALRDSRAP</sequence>
<protein>
    <recommendedName>
        <fullName evidence="1">TfuA-like core domain-containing protein</fullName>
    </recommendedName>
</protein>
<evidence type="ECO:0000313" key="2">
    <source>
        <dbReference type="EMBL" id="MTH33732.1"/>
    </source>
</evidence>
<dbReference type="Proteomes" id="UP000442533">
    <property type="component" value="Unassembled WGS sequence"/>
</dbReference>
<keyword evidence="3" id="KW-1185">Reference proteome</keyword>
<comment type="caution">
    <text evidence="2">The sequence shown here is derived from an EMBL/GenBank/DDBJ whole genome shotgun (WGS) entry which is preliminary data.</text>
</comment>
<dbReference type="AlphaFoldDB" id="A0A844GYY3"/>
<feature type="domain" description="TfuA-like core" evidence="1">
    <location>
        <begin position="48"/>
        <end position="166"/>
    </location>
</feature>
<dbReference type="EMBL" id="WMIF01000003">
    <property type="protein sequence ID" value="MTH33732.1"/>
    <property type="molecule type" value="Genomic_DNA"/>
</dbReference>
<dbReference type="InterPro" id="IPR012924">
    <property type="entry name" value="TfuA_core"/>
</dbReference>
<reference evidence="2 3" key="1">
    <citation type="submission" date="2019-11" db="EMBL/GenBank/DDBJ databases">
        <authorList>
            <person name="Dong K."/>
        </authorList>
    </citation>
    <scope>NUCLEOTIDE SEQUENCE [LARGE SCALE GENOMIC DNA]</scope>
    <source>
        <strain evidence="2 3">JCM 17370</strain>
    </source>
</reference>
<name>A0A844GYY3_9RHOB</name>
<dbReference type="RefSeq" id="WP_155063287.1">
    <property type="nucleotide sequence ID" value="NZ_WMIF01000003.1"/>
</dbReference>
<evidence type="ECO:0000259" key="1">
    <source>
        <dbReference type="Pfam" id="PF07812"/>
    </source>
</evidence>
<gene>
    <name evidence="2" type="ORF">GL279_03890</name>
</gene>
<dbReference type="Pfam" id="PF07812">
    <property type="entry name" value="TfuA"/>
    <property type="match status" value="1"/>
</dbReference>
<dbReference type="OrthoDB" id="118811at2"/>
<organism evidence="2 3">
    <name type="scientific">Paracoccus limosus</name>
    <dbReference type="NCBI Taxonomy" id="913252"/>
    <lineage>
        <taxon>Bacteria</taxon>
        <taxon>Pseudomonadati</taxon>
        <taxon>Pseudomonadota</taxon>
        <taxon>Alphaproteobacteria</taxon>
        <taxon>Rhodobacterales</taxon>
        <taxon>Paracoccaceae</taxon>
        <taxon>Paracoccus</taxon>
    </lineage>
</organism>
<proteinExistence type="predicted"/>
<evidence type="ECO:0000313" key="3">
    <source>
        <dbReference type="Proteomes" id="UP000442533"/>
    </source>
</evidence>
<accession>A0A844GYY3</accession>